<protein>
    <submittedName>
        <fullName evidence="1">ATP-grasp fold amidoligase family protein</fullName>
    </submittedName>
</protein>
<dbReference type="RefSeq" id="WP_345862638.1">
    <property type="nucleotide sequence ID" value="NZ_JBDIMF010000001.1"/>
</dbReference>
<dbReference type="SUPFAM" id="SSF56059">
    <property type="entry name" value="Glutathione synthetase ATP-binding domain-like"/>
    <property type="match status" value="1"/>
</dbReference>
<proteinExistence type="predicted"/>
<comment type="caution">
    <text evidence="1">The sequence shown here is derived from an EMBL/GenBank/DDBJ whole genome shotgun (WGS) entry which is preliminary data.</text>
</comment>
<dbReference type="Proteomes" id="UP001404104">
    <property type="component" value="Unassembled WGS sequence"/>
</dbReference>
<keyword evidence="2" id="KW-1185">Reference proteome</keyword>
<evidence type="ECO:0000313" key="1">
    <source>
        <dbReference type="EMBL" id="MEN2785215.1"/>
    </source>
</evidence>
<evidence type="ECO:0000313" key="2">
    <source>
        <dbReference type="Proteomes" id="UP001404104"/>
    </source>
</evidence>
<gene>
    <name evidence="1" type="ORF">ABC969_02135</name>
</gene>
<sequence>MDTAFPDRVADTDAAALLRINLTYWWRHRRLPKLSAPTLFTELVQLRKLHDRDRRLPAMADKVAIKALVADRLGLEWVVPTLWAGGSLPMRSHWTQPIVLKSRHGCNQNAFLQDGGAADWPATRARAARWVRSSYGGWLDEWLYTQIPRGLLIEPFIGAAGRLPVDYKFYVFGGCVTHVQVHRDRGGDHHWALYDPDWAMITPGGAVTPRPSALREMIAAAEALAGGFDFARVDLYQPAGRPLFGEISFYPGSGLDRFDPPEMDGAMGALWLRAGGHRLVRRGTRGIPIEARV</sequence>
<dbReference type="InterPro" id="IPR029465">
    <property type="entry name" value="ATPgrasp_TupA"/>
</dbReference>
<dbReference type="EMBL" id="JBDIMF010000001">
    <property type="protein sequence ID" value="MEN2785215.1"/>
    <property type="molecule type" value="Genomic_DNA"/>
</dbReference>
<reference evidence="1 2" key="1">
    <citation type="submission" date="2024-05" db="EMBL/GenBank/DDBJ databases">
        <authorList>
            <person name="Liu Q."/>
            <person name="Xin Y.-H."/>
        </authorList>
    </citation>
    <scope>NUCLEOTIDE SEQUENCE [LARGE SCALE GENOMIC DNA]</scope>
    <source>
        <strain evidence="1 2">CGMCC 1.15349</strain>
    </source>
</reference>
<dbReference type="Pfam" id="PF14305">
    <property type="entry name" value="ATPgrasp_TupA"/>
    <property type="match status" value="1"/>
</dbReference>
<name>A0ABU9XQ72_9SPHN</name>
<accession>A0ABU9XQ72</accession>
<organism evidence="1 2">
    <name type="scientific">Sphingomonas qilianensis</name>
    <dbReference type="NCBI Taxonomy" id="1736690"/>
    <lineage>
        <taxon>Bacteria</taxon>
        <taxon>Pseudomonadati</taxon>
        <taxon>Pseudomonadota</taxon>
        <taxon>Alphaproteobacteria</taxon>
        <taxon>Sphingomonadales</taxon>
        <taxon>Sphingomonadaceae</taxon>
        <taxon>Sphingomonas</taxon>
    </lineage>
</organism>